<dbReference type="Pfam" id="PF01553">
    <property type="entry name" value="Acyltransferase"/>
    <property type="match status" value="1"/>
</dbReference>
<dbReference type="SMART" id="SM00563">
    <property type="entry name" value="PlsC"/>
    <property type="match status" value="1"/>
</dbReference>
<feature type="transmembrane region" description="Helical" evidence="6">
    <location>
        <begin position="441"/>
        <end position="464"/>
    </location>
</feature>
<evidence type="ECO:0000256" key="4">
    <source>
        <dbReference type="ARBA" id="ARBA00023264"/>
    </source>
</evidence>
<evidence type="ECO:0000256" key="5">
    <source>
        <dbReference type="ARBA" id="ARBA00023315"/>
    </source>
</evidence>
<dbReference type="CDD" id="cd07990">
    <property type="entry name" value="LPLAT_LCLAT1-like"/>
    <property type="match status" value="1"/>
</dbReference>
<dbReference type="GO" id="GO:0016746">
    <property type="term" value="F:acyltransferase activity"/>
    <property type="evidence" value="ECO:0007669"/>
    <property type="project" value="UniProtKB-KW"/>
</dbReference>
<name>A0A8C4QRJ8_EPTBU</name>
<keyword evidence="3" id="KW-0594">Phospholipid biosynthesis</keyword>
<dbReference type="Pfam" id="PF16076">
    <property type="entry name" value="Acyltransf_C"/>
    <property type="match status" value="1"/>
</dbReference>
<keyword evidence="6" id="KW-0472">Membrane</keyword>
<dbReference type="PANTHER" id="PTHR10983:SF2">
    <property type="entry name" value="ACYL-COA:LYSOPHOSPHATIDYLGLYCEROL ACYLTRANSFERASE 1"/>
    <property type="match status" value="1"/>
</dbReference>
<evidence type="ECO:0000256" key="3">
    <source>
        <dbReference type="ARBA" id="ARBA00023209"/>
    </source>
</evidence>
<evidence type="ECO:0000259" key="7">
    <source>
        <dbReference type="SMART" id="SM00563"/>
    </source>
</evidence>
<accession>A0A8C4QRJ8</accession>
<evidence type="ECO:0000313" key="9">
    <source>
        <dbReference type="Proteomes" id="UP000694388"/>
    </source>
</evidence>
<dbReference type="AlphaFoldDB" id="A0A8C4QRJ8"/>
<dbReference type="Ensembl" id="ENSEBUT00000018971.1">
    <property type="protein sequence ID" value="ENSEBUP00000018395.1"/>
    <property type="gene ID" value="ENSEBUG00000011481.1"/>
</dbReference>
<organism evidence="8 9">
    <name type="scientific">Eptatretus burgeri</name>
    <name type="common">Inshore hagfish</name>
    <dbReference type="NCBI Taxonomy" id="7764"/>
    <lineage>
        <taxon>Eukaryota</taxon>
        <taxon>Metazoa</taxon>
        <taxon>Chordata</taxon>
        <taxon>Craniata</taxon>
        <taxon>Vertebrata</taxon>
        <taxon>Cyclostomata</taxon>
        <taxon>Myxini</taxon>
        <taxon>Myxiniformes</taxon>
        <taxon>Myxinidae</taxon>
        <taxon>Eptatretinae</taxon>
        <taxon>Eptatretus</taxon>
    </lineage>
</organism>
<dbReference type="Ensembl" id="ENSEBUT00000018982.1">
    <property type="protein sequence ID" value="ENSEBUP00000018406.1"/>
    <property type="gene ID" value="ENSEBUG00000011481.1"/>
</dbReference>
<dbReference type="GO" id="GO:0008654">
    <property type="term" value="P:phospholipid biosynthetic process"/>
    <property type="evidence" value="ECO:0007669"/>
    <property type="project" value="UniProtKB-KW"/>
</dbReference>
<dbReference type="InterPro" id="IPR032098">
    <property type="entry name" value="Acyltransf_C"/>
</dbReference>
<comment type="similarity">
    <text evidence="1">Belongs to the 1-acyl-sn-glycerol-3-phosphate acyltransferase family.</text>
</comment>
<reference evidence="8" key="1">
    <citation type="submission" date="2025-05" db="UniProtKB">
        <authorList>
            <consortium name="Ensembl"/>
        </authorList>
    </citation>
    <scope>IDENTIFICATION</scope>
</reference>
<feature type="domain" description="Phospholipid/glycerol acyltransferase" evidence="7">
    <location>
        <begin position="87"/>
        <end position="211"/>
    </location>
</feature>
<feature type="transmembrane region" description="Helical" evidence="6">
    <location>
        <begin position="12"/>
        <end position="39"/>
    </location>
</feature>
<feature type="transmembrane region" description="Helical" evidence="6">
    <location>
        <begin position="45"/>
        <end position="66"/>
    </location>
</feature>
<evidence type="ECO:0000313" key="8">
    <source>
        <dbReference type="Ensembl" id="ENSEBUP00000018395.1"/>
    </source>
</evidence>
<dbReference type="GO" id="GO:0005783">
    <property type="term" value="C:endoplasmic reticulum"/>
    <property type="evidence" value="ECO:0007669"/>
    <property type="project" value="TreeGrafter"/>
</dbReference>
<keyword evidence="6" id="KW-1133">Transmembrane helix</keyword>
<evidence type="ECO:0000256" key="2">
    <source>
        <dbReference type="ARBA" id="ARBA00022679"/>
    </source>
</evidence>
<evidence type="ECO:0000256" key="6">
    <source>
        <dbReference type="SAM" id="Phobius"/>
    </source>
</evidence>
<proteinExistence type="inferred from homology"/>
<keyword evidence="4" id="KW-1208">Phospholipid metabolism</keyword>
<dbReference type="GO" id="GO:0036149">
    <property type="term" value="P:phosphatidylinositol acyl-chain remodeling"/>
    <property type="evidence" value="ECO:0007669"/>
    <property type="project" value="TreeGrafter"/>
</dbReference>
<dbReference type="Proteomes" id="UP000694388">
    <property type="component" value="Unplaced"/>
</dbReference>
<dbReference type="SUPFAM" id="SSF69593">
    <property type="entry name" value="Glycerol-3-phosphate (1)-acyltransferase"/>
    <property type="match status" value="1"/>
</dbReference>
<keyword evidence="3" id="KW-0444">Lipid biosynthesis</keyword>
<dbReference type="OMA" id="EMGDDIT"/>
<dbReference type="GeneTree" id="ENSGT00950000182836"/>
<sequence>MGVVWLAFRAALRFAFIVLNNAITIPSYLLYLVLLLPLLLFAPDLFWVIEGVMFRWLLALVASWGWSAGYTVMEWGADVSSLVDDEALVMANHQSTGDVCTLMMCLQDKGKVVRNVMWIMDHVFKFTNFGIVSIMHGDFFIKQGKAQREQQVAKLESHLSNVWHERRRRWLVLFPEGGFLRKRLKISQRYGERRGLPTLHHVTLPRTGAILAALRALVAPQRLEEPSSLTHDMGAGIVGRNVTALQKDSLSTSGGLACTDESAALHSDVLDNCQSVISKDFFPAACQNPVPFKEVLKPFYDGESLAVASHHGWTECRNECTRKCGVKGRLNGQVAPSREGKGLRRGLHWLIDVTIAYPGGKPMDIQTWVLALQPPVTTHVHYRVFPMCEVPLEDERLEDWMYQRFMEKERFLEYFYRTGAFPAADGKTNAVPRAMSLNNSWLFLIQLWAFASGAAWFTVLYRAYSWFI</sequence>
<keyword evidence="6" id="KW-0812">Transmembrane</keyword>
<keyword evidence="9" id="KW-1185">Reference proteome</keyword>
<protein>
    <submittedName>
        <fullName evidence="8">Lysophosphatidylglycerol acyltransferase 1</fullName>
    </submittedName>
</protein>
<dbReference type="InterPro" id="IPR002123">
    <property type="entry name" value="Plipid/glycerol_acylTrfase"/>
</dbReference>
<keyword evidence="3" id="KW-0443">Lipid metabolism</keyword>
<keyword evidence="2" id="KW-0808">Transferase</keyword>
<dbReference type="PANTHER" id="PTHR10983">
    <property type="entry name" value="1-ACYLGLYCEROL-3-PHOSPHATE ACYLTRANSFERASE-RELATED"/>
    <property type="match status" value="1"/>
</dbReference>
<keyword evidence="5" id="KW-0012">Acyltransferase</keyword>
<evidence type="ECO:0000256" key="1">
    <source>
        <dbReference type="ARBA" id="ARBA00008655"/>
    </source>
</evidence>